<feature type="region of interest" description="Disordered" evidence="1">
    <location>
        <begin position="494"/>
        <end position="524"/>
    </location>
</feature>
<protein>
    <recommendedName>
        <fullName evidence="2">CUE domain-containing protein</fullName>
    </recommendedName>
</protein>
<dbReference type="PROSITE" id="PS51140">
    <property type="entry name" value="CUE"/>
    <property type="match status" value="1"/>
</dbReference>
<feature type="region of interest" description="Disordered" evidence="1">
    <location>
        <begin position="579"/>
        <end position="607"/>
    </location>
</feature>
<dbReference type="EMBL" id="CAJNJQ010000401">
    <property type="protein sequence ID" value="CAE7075941.1"/>
    <property type="molecule type" value="Genomic_DNA"/>
</dbReference>
<sequence>MAAVDTLPIFPIHELKDSVPHERYKYVTQQVARKLVSILDTATSSKGLQVQPLVGFLSSYLGDVARQVLVQTSTRPDSLYIDSLSNSERVIRKCVLRIINLIASQQADLPVTLLIDLAVAYYPLNQTSLRQIFNQLLSVAPRASGFESIVIPAFTSALAPKHPDVIELREIAHTLKCLTSCGDTIAGLFAQQQPFVRALAECYQIVLPNLAESLGGIHLQGDREPYELTCIEAKVDILESYHNIIRVLAASKNMDLALQIMFQVSEVSIPPVSNPVLFLNTGLNNDLNSMVDIVDLCKGVVSPDDPRLEVITAQLGPTTSKSDVGVPSILPLPVSDVPTRARIDKGKGKLNTTSEPELASELESLVTQVLEIFPEQDPAAVRAALQLPRFNRSAEAVINELAEGNQLPAYVPPHDRPVKSVLAERRNVFDDDEMDYSRLRIGKKRSENADTVLNDKSFIAAQKAEILRRAAEVSDAESEWKSDDEKRPAAVAFFDDDDEYGGGGVVNDGEATSESDDEGEADGPETALELAWIADSQVFDRDAETRRSKARADLKAKTRMSDEQIEGWKVMLERDYSPDGKLKYGKNTSSKETKLSYHQPNKSTHHAEDVDAVAGVAGGEGVEGKEEGVGEAEAEGVTEVQDQVAVAGMQLAIEHTKTKIRPITAITIASVVTTRRWLGEDSR</sequence>
<dbReference type="Proteomes" id="UP000663827">
    <property type="component" value="Unassembled WGS sequence"/>
</dbReference>
<evidence type="ECO:0000259" key="2">
    <source>
        <dbReference type="PROSITE" id="PS51140"/>
    </source>
</evidence>
<dbReference type="InterPro" id="IPR003892">
    <property type="entry name" value="CUE"/>
</dbReference>
<evidence type="ECO:0000313" key="4">
    <source>
        <dbReference type="Proteomes" id="UP000663827"/>
    </source>
</evidence>
<feature type="domain" description="CUE" evidence="2">
    <location>
        <begin position="361"/>
        <end position="406"/>
    </location>
</feature>
<dbReference type="GO" id="GO:0043130">
    <property type="term" value="F:ubiquitin binding"/>
    <property type="evidence" value="ECO:0007669"/>
    <property type="project" value="InterPro"/>
</dbReference>
<feature type="non-terminal residue" evidence="3">
    <location>
        <position position="1"/>
    </location>
</feature>
<reference evidence="3" key="1">
    <citation type="submission" date="2021-01" db="EMBL/GenBank/DDBJ databases">
        <authorList>
            <person name="Kaushik A."/>
        </authorList>
    </citation>
    <scope>NUCLEOTIDE SEQUENCE</scope>
    <source>
        <strain evidence="3">AG5</strain>
    </source>
</reference>
<proteinExistence type="predicted"/>
<dbReference type="Gene3D" id="1.10.8.10">
    <property type="entry name" value="DNA helicase RuvA subunit, C-terminal domain"/>
    <property type="match status" value="1"/>
</dbReference>
<evidence type="ECO:0000256" key="1">
    <source>
        <dbReference type="SAM" id="MobiDB-lite"/>
    </source>
</evidence>
<organism evidence="3 4">
    <name type="scientific">Rhizoctonia solani</name>
    <dbReference type="NCBI Taxonomy" id="456999"/>
    <lineage>
        <taxon>Eukaryota</taxon>
        <taxon>Fungi</taxon>
        <taxon>Dikarya</taxon>
        <taxon>Basidiomycota</taxon>
        <taxon>Agaricomycotina</taxon>
        <taxon>Agaricomycetes</taxon>
        <taxon>Cantharellales</taxon>
        <taxon>Ceratobasidiaceae</taxon>
        <taxon>Rhizoctonia</taxon>
    </lineage>
</organism>
<feature type="compositionally biased region" description="Acidic residues" evidence="1">
    <location>
        <begin position="511"/>
        <end position="523"/>
    </location>
</feature>
<name>A0A8H3DTZ6_9AGAM</name>
<evidence type="ECO:0000313" key="3">
    <source>
        <dbReference type="EMBL" id="CAE7075941.1"/>
    </source>
</evidence>
<gene>
    <name evidence="3" type="ORF">RDB_LOCUS19517</name>
</gene>
<accession>A0A8H3DTZ6</accession>
<dbReference type="AlphaFoldDB" id="A0A8H3DTZ6"/>
<comment type="caution">
    <text evidence="3">The sequence shown here is derived from an EMBL/GenBank/DDBJ whole genome shotgun (WGS) entry which is preliminary data.</text>
</comment>